<evidence type="ECO:0000313" key="3">
    <source>
        <dbReference type="EMBL" id="KKQ67077.1"/>
    </source>
</evidence>
<evidence type="ECO:0000313" key="4">
    <source>
        <dbReference type="Proteomes" id="UP000034235"/>
    </source>
</evidence>
<dbReference type="Pfam" id="PF13561">
    <property type="entry name" value="adh_short_C2"/>
    <property type="match status" value="1"/>
</dbReference>
<dbReference type="FunFam" id="3.40.50.720:FF:000084">
    <property type="entry name" value="Short-chain dehydrogenase reductase"/>
    <property type="match status" value="1"/>
</dbReference>
<organism evidence="3 4">
    <name type="scientific">Candidatus Daviesbacteria bacterium GW2011_GWA2_38_24</name>
    <dbReference type="NCBI Taxonomy" id="1618422"/>
    <lineage>
        <taxon>Bacteria</taxon>
        <taxon>Candidatus Daviesiibacteriota</taxon>
    </lineage>
</organism>
<reference evidence="3 4" key="1">
    <citation type="journal article" date="2015" name="Nature">
        <title>rRNA introns, odd ribosomes, and small enigmatic genomes across a large radiation of phyla.</title>
        <authorList>
            <person name="Brown C.T."/>
            <person name="Hug L.A."/>
            <person name="Thomas B.C."/>
            <person name="Sharon I."/>
            <person name="Castelle C.J."/>
            <person name="Singh A."/>
            <person name="Wilkins M.J."/>
            <person name="Williams K.H."/>
            <person name="Banfield J.F."/>
        </authorList>
    </citation>
    <scope>NUCLEOTIDE SEQUENCE [LARGE SCALE GENOMIC DNA]</scope>
</reference>
<dbReference type="Gene3D" id="3.40.50.720">
    <property type="entry name" value="NAD(P)-binding Rossmann-like Domain"/>
    <property type="match status" value="1"/>
</dbReference>
<dbReference type="SUPFAM" id="SSF51735">
    <property type="entry name" value="NAD(P)-binding Rossmann-fold domains"/>
    <property type="match status" value="1"/>
</dbReference>
<protein>
    <submittedName>
        <fullName evidence="3">Short-chain dehydrogenase/reductase SDR</fullName>
    </submittedName>
</protein>
<evidence type="ECO:0000256" key="2">
    <source>
        <dbReference type="ARBA" id="ARBA00023002"/>
    </source>
</evidence>
<dbReference type="GO" id="GO:0016616">
    <property type="term" value="F:oxidoreductase activity, acting on the CH-OH group of donors, NAD or NADP as acceptor"/>
    <property type="evidence" value="ECO:0007669"/>
    <property type="project" value="TreeGrafter"/>
</dbReference>
<dbReference type="InterPro" id="IPR036291">
    <property type="entry name" value="NAD(P)-bd_dom_sf"/>
</dbReference>
<accession>A0A0G0JJR2</accession>
<sequence>MNFSEKVIVISGAAKGIGKATALEFANLGGKVAIFDKDQDAVLEIKNELEKLSSNFLVNNVDITNLNEVERFLSRVREKFGNIDVLVNNAGFGFTKKFEQTSPQEFDAVLNTNFKGAFFLTQKALPILNNRASIIFITSIHAEHPSLDPTYDSSKAAINSFVTNLALQLSSREIRVNAIAPGHIDVNTESSPRDQEGVPLYKKAGFPKDIANACVFLADNERARYITGTILPVTGGLHIPIAKDLKF</sequence>
<dbReference type="PANTHER" id="PTHR42760:SF133">
    <property type="entry name" value="3-OXOACYL-[ACYL-CARRIER-PROTEIN] REDUCTASE"/>
    <property type="match status" value="1"/>
</dbReference>
<dbReference type="PANTHER" id="PTHR42760">
    <property type="entry name" value="SHORT-CHAIN DEHYDROGENASES/REDUCTASES FAMILY MEMBER"/>
    <property type="match status" value="1"/>
</dbReference>
<comment type="similarity">
    <text evidence="1">Belongs to the short-chain dehydrogenases/reductases (SDR) family.</text>
</comment>
<proteinExistence type="inferred from homology"/>
<dbReference type="PRINTS" id="PR00080">
    <property type="entry name" value="SDRFAMILY"/>
</dbReference>
<evidence type="ECO:0000256" key="1">
    <source>
        <dbReference type="ARBA" id="ARBA00006484"/>
    </source>
</evidence>
<keyword evidence="2" id="KW-0560">Oxidoreductase</keyword>
<dbReference type="EMBL" id="LBUP01000001">
    <property type="protein sequence ID" value="KKQ67077.1"/>
    <property type="molecule type" value="Genomic_DNA"/>
</dbReference>
<gene>
    <name evidence="3" type="ORF">US86_C0001G0004</name>
</gene>
<dbReference type="PRINTS" id="PR00081">
    <property type="entry name" value="GDHRDH"/>
</dbReference>
<dbReference type="AlphaFoldDB" id="A0A0G0JJR2"/>
<comment type="caution">
    <text evidence="3">The sequence shown here is derived from an EMBL/GenBank/DDBJ whole genome shotgun (WGS) entry which is preliminary data.</text>
</comment>
<dbReference type="InterPro" id="IPR002347">
    <property type="entry name" value="SDR_fam"/>
</dbReference>
<dbReference type="Proteomes" id="UP000034235">
    <property type="component" value="Unassembled WGS sequence"/>
</dbReference>
<name>A0A0G0JJR2_9BACT</name>